<dbReference type="PANTHER" id="PTHR33420">
    <property type="entry name" value="FIMBRIAL SUBUNIT ELFA-RELATED"/>
    <property type="match status" value="1"/>
</dbReference>
<evidence type="ECO:0000313" key="6">
    <source>
        <dbReference type="EMBL" id="HAF4697599.1"/>
    </source>
</evidence>
<comment type="similarity">
    <text evidence="2">Belongs to the fimbrial protein family.</text>
</comment>
<evidence type="ECO:0000256" key="1">
    <source>
        <dbReference type="ARBA" id="ARBA00004561"/>
    </source>
</evidence>
<dbReference type="InterPro" id="IPR008966">
    <property type="entry name" value="Adhesion_dom_sf"/>
</dbReference>
<dbReference type="InterPro" id="IPR050263">
    <property type="entry name" value="Bact_Fimbrial_Adh_Pro"/>
</dbReference>
<dbReference type="SUPFAM" id="SSF49401">
    <property type="entry name" value="Bacterial adhesins"/>
    <property type="match status" value="1"/>
</dbReference>
<dbReference type="EMBL" id="DAAVHS010000002">
    <property type="protein sequence ID" value="HAF4697599.1"/>
    <property type="molecule type" value="Genomic_DNA"/>
</dbReference>
<dbReference type="InterPro" id="IPR000259">
    <property type="entry name" value="Adhesion_dom_fimbrial"/>
</dbReference>
<comment type="subcellular location">
    <subcellularLocation>
        <location evidence="1">Fimbrium</location>
    </subcellularLocation>
</comment>
<feature type="domain" description="Fimbrial-type adhesion" evidence="5">
    <location>
        <begin position="48"/>
        <end position="194"/>
    </location>
</feature>
<dbReference type="PANTHER" id="PTHR33420:SF12">
    <property type="entry name" value="FIMBRIN-LIKE PROTEIN FIMI-RELATED"/>
    <property type="match status" value="1"/>
</dbReference>
<reference evidence="6" key="1">
    <citation type="journal article" date="2018" name="Genome Biol.">
        <title>SKESA: strategic k-mer extension for scrupulous assemblies.</title>
        <authorList>
            <person name="Souvorov A."/>
            <person name="Agarwala R."/>
            <person name="Lipman D.J."/>
        </authorList>
    </citation>
    <scope>NUCLEOTIDE SEQUENCE</scope>
    <source>
        <strain evidence="6">MA.CK_98/00011163</strain>
    </source>
</reference>
<gene>
    <name evidence="6" type="ORF">G8O00_000955</name>
</gene>
<reference evidence="6" key="2">
    <citation type="submission" date="2020-02" db="EMBL/GenBank/DDBJ databases">
        <authorList>
            <consortium name="NCBI Pathogen Detection Project"/>
        </authorList>
    </citation>
    <scope>NUCLEOTIDE SEQUENCE</scope>
    <source>
        <strain evidence="6">MA.CK_98/00011163</strain>
    </source>
</reference>
<dbReference type="Pfam" id="PF00419">
    <property type="entry name" value="Fimbrial"/>
    <property type="match status" value="1"/>
</dbReference>
<dbReference type="Gene3D" id="2.60.40.1090">
    <property type="entry name" value="Fimbrial-type adhesion domain"/>
    <property type="match status" value="1"/>
</dbReference>
<evidence type="ECO:0000256" key="4">
    <source>
        <dbReference type="ARBA" id="ARBA00023263"/>
    </source>
</evidence>
<evidence type="ECO:0000256" key="3">
    <source>
        <dbReference type="ARBA" id="ARBA00022729"/>
    </source>
</evidence>
<dbReference type="AlphaFoldDB" id="A0A747SUR7"/>
<comment type="caution">
    <text evidence="6">The sequence shown here is derived from an EMBL/GenBank/DDBJ whole genome shotgun (WGS) entry which is preliminary data.</text>
</comment>
<dbReference type="GO" id="GO:0043709">
    <property type="term" value="P:cell adhesion involved in single-species biofilm formation"/>
    <property type="evidence" value="ECO:0007669"/>
    <property type="project" value="TreeGrafter"/>
</dbReference>
<sequence length="198" mass="20327">MMAGPILNYRDKSSVKKNESQFTAFVAVALLAGVAAQSVRAEETGTVNFTGTMLRPTCTLTTSSQQTVDFGTISVSGTEGALSAPLVPSKPVTFSLGNCADYVGKVRMVASFQTAGQDSLIANAGSATGVAGRIACQADSGLECPSDVSIPNGYAVFGTVQKGNVNFPLDVSLVPLDSAVKPGAGSVDMTVNFVFDEQ</sequence>
<organism evidence="6">
    <name type="scientific">Salmonella enterica</name>
    <name type="common">Salmonella choleraesuis</name>
    <dbReference type="NCBI Taxonomy" id="28901"/>
    <lineage>
        <taxon>Bacteria</taxon>
        <taxon>Pseudomonadati</taxon>
        <taxon>Pseudomonadota</taxon>
        <taxon>Gammaproteobacteria</taxon>
        <taxon>Enterobacterales</taxon>
        <taxon>Enterobacteriaceae</taxon>
        <taxon>Salmonella</taxon>
    </lineage>
</organism>
<evidence type="ECO:0000256" key="2">
    <source>
        <dbReference type="ARBA" id="ARBA00006671"/>
    </source>
</evidence>
<protein>
    <submittedName>
        <fullName evidence="6">Fimbrial protein</fullName>
    </submittedName>
</protein>
<name>A0A747SUR7_SALER</name>
<evidence type="ECO:0000259" key="5">
    <source>
        <dbReference type="Pfam" id="PF00419"/>
    </source>
</evidence>
<dbReference type="GO" id="GO:0009289">
    <property type="term" value="C:pilus"/>
    <property type="evidence" value="ECO:0007669"/>
    <property type="project" value="UniProtKB-SubCell"/>
</dbReference>
<keyword evidence="4" id="KW-0281">Fimbrium</keyword>
<dbReference type="InterPro" id="IPR036937">
    <property type="entry name" value="Adhesion_dom_fimbrial_sf"/>
</dbReference>
<proteinExistence type="inferred from homology"/>
<keyword evidence="3" id="KW-0732">Signal</keyword>
<accession>A0A747SUR7</accession>